<accession>A0A653C183</accession>
<dbReference type="AlphaFoldDB" id="A0A653C183"/>
<sequence>MMECHDTVLSNSFEIAALVDPSCTASHSAILLEEALSGEPIMQALIVLVQIKHVFLVYLFFKSIVPNDVTRMANWHSREGEGSTDLEPNALPETQREETYDYISKTPTLAIRNFINFAVPREGGDGEIPEL</sequence>
<evidence type="ECO:0000313" key="1">
    <source>
        <dbReference type="EMBL" id="VEN41328.1"/>
    </source>
</evidence>
<name>A0A653C183_CALMS</name>
<reference evidence="1 2" key="1">
    <citation type="submission" date="2019-01" db="EMBL/GenBank/DDBJ databases">
        <authorList>
            <person name="Sayadi A."/>
        </authorList>
    </citation>
    <scope>NUCLEOTIDE SEQUENCE [LARGE SCALE GENOMIC DNA]</scope>
</reference>
<organism evidence="1 2">
    <name type="scientific">Callosobruchus maculatus</name>
    <name type="common">Southern cowpea weevil</name>
    <name type="synonym">Pulse bruchid</name>
    <dbReference type="NCBI Taxonomy" id="64391"/>
    <lineage>
        <taxon>Eukaryota</taxon>
        <taxon>Metazoa</taxon>
        <taxon>Ecdysozoa</taxon>
        <taxon>Arthropoda</taxon>
        <taxon>Hexapoda</taxon>
        <taxon>Insecta</taxon>
        <taxon>Pterygota</taxon>
        <taxon>Neoptera</taxon>
        <taxon>Endopterygota</taxon>
        <taxon>Coleoptera</taxon>
        <taxon>Polyphaga</taxon>
        <taxon>Cucujiformia</taxon>
        <taxon>Chrysomeloidea</taxon>
        <taxon>Chrysomelidae</taxon>
        <taxon>Bruchinae</taxon>
        <taxon>Bruchini</taxon>
        <taxon>Callosobruchus</taxon>
    </lineage>
</organism>
<dbReference type="Proteomes" id="UP000410492">
    <property type="component" value="Unassembled WGS sequence"/>
</dbReference>
<evidence type="ECO:0000313" key="2">
    <source>
        <dbReference type="Proteomes" id="UP000410492"/>
    </source>
</evidence>
<keyword evidence="2" id="KW-1185">Reference proteome</keyword>
<protein>
    <submittedName>
        <fullName evidence="1">Uncharacterized protein</fullName>
    </submittedName>
</protein>
<proteinExistence type="predicted"/>
<gene>
    <name evidence="1" type="ORF">CALMAC_LOCUS5191</name>
</gene>
<dbReference type="EMBL" id="CAACVG010006735">
    <property type="protein sequence ID" value="VEN41328.1"/>
    <property type="molecule type" value="Genomic_DNA"/>
</dbReference>